<feature type="compositionally biased region" description="Basic and acidic residues" evidence="1">
    <location>
        <begin position="56"/>
        <end position="66"/>
    </location>
</feature>
<organism evidence="2 3">
    <name type="scientific">Mucuna pruriens</name>
    <name type="common">Velvet bean</name>
    <name type="synonym">Dolichos pruriens</name>
    <dbReference type="NCBI Taxonomy" id="157652"/>
    <lineage>
        <taxon>Eukaryota</taxon>
        <taxon>Viridiplantae</taxon>
        <taxon>Streptophyta</taxon>
        <taxon>Embryophyta</taxon>
        <taxon>Tracheophyta</taxon>
        <taxon>Spermatophyta</taxon>
        <taxon>Magnoliopsida</taxon>
        <taxon>eudicotyledons</taxon>
        <taxon>Gunneridae</taxon>
        <taxon>Pentapetalae</taxon>
        <taxon>rosids</taxon>
        <taxon>fabids</taxon>
        <taxon>Fabales</taxon>
        <taxon>Fabaceae</taxon>
        <taxon>Papilionoideae</taxon>
        <taxon>50 kb inversion clade</taxon>
        <taxon>NPAAA clade</taxon>
        <taxon>indigoferoid/millettioid clade</taxon>
        <taxon>Phaseoleae</taxon>
        <taxon>Mucuna</taxon>
    </lineage>
</organism>
<dbReference type="Proteomes" id="UP000257109">
    <property type="component" value="Unassembled WGS sequence"/>
</dbReference>
<evidence type="ECO:0000313" key="2">
    <source>
        <dbReference type="EMBL" id="RDX80005.1"/>
    </source>
</evidence>
<evidence type="ECO:0000313" key="3">
    <source>
        <dbReference type="Proteomes" id="UP000257109"/>
    </source>
</evidence>
<evidence type="ECO:0000256" key="1">
    <source>
        <dbReference type="SAM" id="MobiDB-lite"/>
    </source>
</evidence>
<dbReference type="AlphaFoldDB" id="A0A371FNT6"/>
<reference evidence="2" key="1">
    <citation type="submission" date="2018-05" db="EMBL/GenBank/DDBJ databases">
        <title>Draft genome of Mucuna pruriens seed.</title>
        <authorList>
            <person name="Nnadi N.E."/>
            <person name="Vos R."/>
            <person name="Hasami M.H."/>
            <person name="Devisetty U.K."/>
            <person name="Aguiy J.C."/>
        </authorList>
    </citation>
    <scope>NUCLEOTIDE SEQUENCE [LARGE SCALE GENOMIC DNA]</scope>
    <source>
        <strain evidence="2">JCA_2017</strain>
    </source>
</reference>
<sequence length="82" mass="9216">MVHGLPLLLHVHIPNAKRTKVEDKSVRCVLLGTDANINEEEERVGNDSVQNGAQHDTTHNFANEKGRVRRSPGWMENYISGK</sequence>
<protein>
    <submittedName>
        <fullName evidence="2">Uncharacterized protein</fullName>
    </submittedName>
</protein>
<proteinExistence type="predicted"/>
<feature type="region of interest" description="Disordered" evidence="1">
    <location>
        <begin position="41"/>
        <end position="73"/>
    </location>
</feature>
<dbReference type="EMBL" id="QJKJ01008357">
    <property type="protein sequence ID" value="RDX80005.1"/>
    <property type="molecule type" value="Genomic_DNA"/>
</dbReference>
<gene>
    <name evidence="2" type="ORF">CR513_39495</name>
</gene>
<comment type="caution">
    <text evidence="2">The sequence shown here is derived from an EMBL/GenBank/DDBJ whole genome shotgun (WGS) entry which is preliminary data.</text>
</comment>
<name>A0A371FNT6_MUCPR</name>
<accession>A0A371FNT6</accession>
<feature type="non-terminal residue" evidence="2">
    <location>
        <position position="1"/>
    </location>
</feature>
<keyword evidence="3" id="KW-1185">Reference proteome</keyword>